<reference evidence="1" key="2">
    <citation type="submission" date="2022-11" db="EMBL/GenBank/DDBJ databases">
        <title>complete genomes of mycoplasma synoviae ZX313 strain and SD2 strain.</title>
        <authorList>
            <person name="Zhong Q."/>
        </authorList>
    </citation>
    <scope>NUCLEOTIDE SEQUENCE</scope>
    <source>
        <strain evidence="1">SD2</strain>
    </source>
</reference>
<evidence type="ECO:0000313" key="1">
    <source>
        <dbReference type="EMBL" id="UZW64289.1"/>
    </source>
</evidence>
<dbReference type="Proteomes" id="UP001164481">
    <property type="component" value="Chromosome"/>
</dbReference>
<reference evidence="1" key="1">
    <citation type="submission" date="2022-10" db="EMBL/GenBank/DDBJ databases">
        <authorList>
            <person name="Wei X."/>
        </authorList>
    </citation>
    <scope>NUCLEOTIDE SEQUENCE</scope>
    <source>
        <strain evidence="1">SD2</strain>
    </source>
</reference>
<accession>A0AAQ2YNW9</accession>
<name>A0AAQ2YNW9_MYCSY</name>
<dbReference type="AlphaFoldDB" id="A0AAQ2YNW9"/>
<dbReference type="InterPro" id="IPR027417">
    <property type="entry name" value="P-loop_NTPase"/>
</dbReference>
<gene>
    <name evidence="1" type="ORF">OIE46_02830</name>
</gene>
<proteinExistence type="predicted"/>
<evidence type="ECO:0000313" key="2">
    <source>
        <dbReference type="Proteomes" id="UP001164481"/>
    </source>
</evidence>
<sequence>MDQQKIIKEEKNNLLKNKYIAKKVAELNITDDEIIENALNFIVMENSIKDSDSAFLFDVYRDENNKIKFYWKVRKNEAARQWKIERNLILTSISSPYNTNFIDKNFFEKYKDIASKRILKYAKTFAENLKENKEIPSIFFTSQGTGQISDFMSSFALHSSLYVRTAYININDLNVFYKNSFSSNSQNNYFEVDKLDEVIKELSEVPVLVLNELGISKFTINFLNAVLMKILENRYKNNKTTLVSSYQPIDKLSKKLVNNETDNLFLETCFNKFLFILDNLCTQKEALKWQK</sequence>
<dbReference type="RefSeq" id="WP_020002980.1">
    <property type="nucleotide sequence ID" value="NZ_CP012624.1"/>
</dbReference>
<dbReference type="Gene3D" id="3.40.50.300">
    <property type="entry name" value="P-loop containing nucleotide triphosphate hydrolases"/>
    <property type="match status" value="1"/>
</dbReference>
<protein>
    <submittedName>
        <fullName evidence="1">Uncharacterized protein</fullName>
    </submittedName>
</protein>
<dbReference type="EMBL" id="CP107525">
    <property type="protein sequence ID" value="UZW64289.1"/>
    <property type="molecule type" value="Genomic_DNA"/>
</dbReference>
<dbReference type="GeneID" id="93530307"/>
<organism evidence="1 2">
    <name type="scientific">Mycoplasmopsis synoviae</name>
    <name type="common">Mycoplasma synoviae</name>
    <dbReference type="NCBI Taxonomy" id="2109"/>
    <lineage>
        <taxon>Bacteria</taxon>
        <taxon>Bacillati</taxon>
        <taxon>Mycoplasmatota</taxon>
        <taxon>Mycoplasmoidales</taxon>
        <taxon>Metamycoplasmataceae</taxon>
        <taxon>Mycoplasmopsis</taxon>
    </lineage>
</organism>